<evidence type="ECO:0000313" key="2">
    <source>
        <dbReference type="Proteomes" id="UP000821865"/>
    </source>
</evidence>
<accession>A0ACB8CRB2</accession>
<evidence type="ECO:0000313" key="1">
    <source>
        <dbReference type="EMBL" id="KAH7949547.1"/>
    </source>
</evidence>
<comment type="caution">
    <text evidence="1">The sequence shown here is derived from an EMBL/GenBank/DDBJ whole genome shotgun (WGS) entry which is preliminary data.</text>
</comment>
<gene>
    <name evidence="1" type="ORF">HPB49_012159</name>
</gene>
<organism evidence="1 2">
    <name type="scientific">Dermacentor silvarum</name>
    <name type="common">Tick</name>
    <dbReference type="NCBI Taxonomy" id="543639"/>
    <lineage>
        <taxon>Eukaryota</taxon>
        <taxon>Metazoa</taxon>
        <taxon>Ecdysozoa</taxon>
        <taxon>Arthropoda</taxon>
        <taxon>Chelicerata</taxon>
        <taxon>Arachnida</taxon>
        <taxon>Acari</taxon>
        <taxon>Parasitiformes</taxon>
        <taxon>Ixodida</taxon>
        <taxon>Ixodoidea</taxon>
        <taxon>Ixodidae</taxon>
        <taxon>Rhipicephalinae</taxon>
        <taxon>Dermacentor</taxon>
    </lineage>
</organism>
<reference evidence="1" key="1">
    <citation type="submission" date="2020-05" db="EMBL/GenBank/DDBJ databases">
        <title>Large-scale comparative analyses of tick genomes elucidate their genetic diversity and vector capacities.</title>
        <authorList>
            <person name="Jia N."/>
            <person name="Wang J."/>
            <person name="Shi W."/>
            <person name="Du L."/>
            <person name="Sun Y."/>
            <person name="Zhan W."/>
            <person name="Jiang J."/>
            <person name="Wang Q."/>
            <person name="Zhang B."/>
            <person name="Ji P."/>
            <person name="Sakyi L.B."/>
            <person name="Cui X."/>
            <person name="Yuan T."/>
            <person name="Jiang B."/>
            <person name="Yang W."/>
            <person name="Lam T.T.-Y."/>
            <person name="Chang Q."/>
            <person name="Ding S."/>
            <person name="Wang X."/>
            <person name="Zhu J."/>
            <person name="Ruan X."/>
            <person name="Zhao L."/>
            <person name="Wei J."/>
            <person name="Que T."/>
            <person name="Du C."/>
            <person name="Cheng J."/>
            <person name="Dai P."/>
            <person name="Han X."/>
            <person name="Huang E."/>
            <person name="Gao Y."/>
            <person name="Liu J."/>
            <person name="Shao H."/>
            <person name="Ye R."/>
            <person name="Li L."/>
            <person name="Wei W."/>
            <person name="Wang X."/>
            <person name="Wang C."/>
            <person name="Yang T."/>
            <person name="Huo Q."/>
            <person name="Li W."/>
            <person name="Guo W."/>
            <person name="Chen H."/>
            <person name="Zhou L."/>
            <person name="Ni X."/>
            <person name="Tian J."/>
            <person name="Zhou Y."/>
            <person name="Sheng Y."/>
            <person name="Liu T."/>
            <person name="Pan Y."/>
            <person name="Xia L."/>
            <person name="Li J."/>
            <person name="Zhao F."/>
            <person name="Cao W."/>
        </authorList>
    </citation>
    <scope>NUCLEOTIDE SEQUENCE</scope>
    <source>
        <strain evidence="1">Dsil-2018</strain>
    </source>
</reference>
<proteinExistence type="predicted"/>
<dbReference type="Proteomes" id="UP000821865">
    <property type="component" value="Chromosome 5"/>
</dbReference>
<name>A0ACB8CRB2_DERSI</name>
<protein>
    <submittedName>
        <fullName evidence="1">Uncharacterized protein</fullName>
    </submittedName>
</protein>
<keyword evidence="2" id="KW-1185">Reference proteome</keyword>
<dbReference type="EMBL" id="CM023474">
    <property type="protein sequence ID" value="KAH7949547.1"/>
    <property type="molecule type" value="Genomic_DNA"/>
</dbReference>
<sequence length="607" mass="65099">MATEVEGELLTPEEFSKDSGWQTVAVRRSGAKSAPVERAGGISTGAKPNDNLSAKGRRDRGRAKAKIIRGGRMPPLPKEDAKIMVRPMGGLNISKVGPIVVAEAIWNAVGIDPAKRDSDTMCPNFQQNIMVVSTPCRENATRNVRVECIAVGGQQHDVNAYEAAPHSTCKGVIRGIAPCDGPEELDRKIVNSKNPLALGAKRIKSTGTVVVVFDGYKVPNYASYGGKLVKCTLYRKQVEVCYACGRLGHRADVCPSPDEAVCKGCGVANPDEQHKCDPKCRLCGGRHFTAAKECNQRYQMPYLVRRRRRERSRANRSKSPAFDKGERQLPDIAGHSGARGSSRSRNPSPSVTSGRSRSPSRERSRSRGRSRRRCGSRSGSRSVSRARSGSSVGQQMKRKSTLSWADRVRGGGEAGPSRGPRDPLPEQARDAEIARLQKENADLKEMVRKMASEMTEIKTLVISQSALVKASAPTAIEVPVPVSDSAGASKRRAVSSKEESVSQTNEIKGMLATLTTSVQQLHQGLAQVQVALGDPKRGLGALGDRIDALERLVIPSTTSTTPMQVVDPNASSTIIGATGTSTHQTGGNFLRAALLTAGSTENVSIHG</sequence>